<feature type="compositionally biased region" description="Polar residues" evidence="5">
    <location>
        <begin position="720"/>
        <end position="731"/>
    </location>
</feature>
<evidence type="ECO:0000256" key="1">
    <source>
        <dbReference type="ARBA" id="ARBA00004141"/>
    </source>
</evidence>
<dbReference type="GO" id="GO:0008511">
    <property type="term" value="F:sodium:potassium:chloride symporter activity"/>
    <property type="evidence" value="ECO:0007669"/>
    <property type="project" value="TreeGrafter"/>
</dbReference>
<comment type="subcellular location">
    <subcellularLocation>
        <location evidence="1">Membrane</location>
        <topology evidence="1">Multi-pass membrane protein</topology>
    </subcellularLocation>
</comment>
<feature type="domain" description="SLC12A transporter C-terminal" evidence="8">
    <location>
        <begin position="582"/>
        <end position="974"/>
    </location>
</feature>
<feature type="transmembrane region" description="Helical" evidence="6">
    <location>
        <begin position="316"/>
        <end position="334"/>
    </location>
</feature>
<keyword evidence="4 6" id="KW-0472">Membrane</keyword>
<feature type="transmembrane region" description="Helical" evidence="6">
    <location>
        <begin position="649"/>
        <end position="669"/>
    </location>
</feature>
<feature type="domain" description="Amino acid permease/ SLC12A" evidence="7">
    <location>
        <begin position="78"/>
        <end position="571"/>
    </location>
</feature>
<organism evidence="9 10">
    <name type="scientific">Arctia plantaginis</name>
    <name type="common">Wood tiger moth</name>
    <name type="synonym">Phalaena plantaginis</name>
    <dbReference type="NCBI Taxonomy" id="874455"/>
    <lineage>
        <taxon>Eukaryota</taxon>
        <taxon>Metazoa</taxon>
        <taxon>Ecdysozoa</taxon>
        <taxon>Arthropoda</taxon>
        <taxon>Hexapoda</taxon>
        <taxon>Insecta</taxon>
        <taxon>Pterygota</taxon>
        <taxon>Neoptera</taxon>
        <taxon>Endopterygota</taxon>
        <taxon>Lepidoptera</taxon>
        <taxon>Glossata</taxon>
        <taxon>Ditrysia</taxon>
        <taxon>Noctuoidea</taxon>
        <taxon>Erebidae</taxon>
        <taxon>Arctiinae</taxon>
        <taxon>Arctia</taxon>
    </lineage>
</organism>
<dbReference type="GO" id="GO:0016020">
    <property type="term" value="C:membrane"/>
    <property type="evidence" value="ECO:0007669"/>
    <property type="project" value="UniProtKB-SubCell"/>
</dbReference>
<dbReference type="OrthoDB" id="2020542at2759"/>
<sequence length="976" mass="108750">MLAAKLLKYFEALKSNLQKRNSRKNVDQSEPNTGMPTNRNRQDRLEQSLGLIPLPNTFLEPTPDLDRYGGIKLGWVQGVLIPCLLNIWGVMLFLRIAWIVAQAGIGFTLVIIFISGVVCVITTLSLSAICTNGQLKGGGIYFLVSRSLGAELGASVGLIFAFANSVAASMNTIGFCESFNDLLKSHGVKIIDNAENDTRIIGSIALLVMCIICAIGMDWETKAQNFLIVTIVAAIFNYIIGALMGPATVHEKVQGFVGISKETAKQNWGPDFRTSEGEDHHFITIFAIYFPSMTGVQSGANICGDLRDPAAAIPKGTLFALAISITSYLIMAVLSGTGALRDASGEIAHVGNSTLLASCKPSCKYGLHNNYEIMQLMALWGPLIYAGCWAATLSTALTNLLSVPRLVQALGTDRIYPGLIFFSKQYGRHGEAYRGYVLVFIISLLFLLIADLNTIAPLITNFYLASYALINFCTFHAAFVKPINWRPGFRYYNLWLSFAGFVMCVIIMMIISWLMALVTTFIFLTLYLIVLYRHPETDWAGSTDAQNYQVTVTKILEMSKRRANTKSFNPQLLILTGPPHEREWLLDMGKIITAVGSFCIMAEIQQEKVNAADRNAKINFGQEWMQLRDARGFYVFLDGYSLEEGLRTLILCSGLGSLAPNIFLIGFMYRWRVCPHAMLTTYYRCISLAFELGLAVTVLRVSGTYRPPKRQKVNFENPKIDSNTSDNDEQSQILQITANDSDIDTSIKKKDGQESDKETLQLAPDSFVQATVSEQISGAYNVYGAYRPLVFQQGSTLDVWWLYNDGGINVLLPYIIANRGCKHKMMLRIFVLPYPGVKTIDSYNSVKNLFQKFRIEYSHLTVIEDIHVPPQTLTWDMFNSLIENHKSEKVDGVQDPILISGDVLNKLLRKTTKHLRIRELVLQHSFAADLIVMTLPYPRQDTVPAALYLAWLDIISHDLPPTLFVRGSPQTTVLHA</sequence>
<evidence type="ECO:0000256" key="2">
    <source>
        <dbReference type="ARBA" id="ARBA00022692"/>
    </source>
</evidence>
<dbReference type="Pfam" id="PF00324">
    <property type="entry name" value="AA_permease"/>
    <property type="match status" value="1"/>
</dbReference>
<dbReference type="GO" id="GO:0055064">
    <property type="term" value="P:chloride ion homeostasis"/>
    <property type="evidence" value="ECO:0007669"/>
    <property type="project" value="TreeGrafter"/>
</dbReference>
<feature type="compositionally biased region" description="Polar residues" evidence="5">
    <location>
        <begin position="28"/>
        <end position="39"/>
    </location>
</feature>
<keyword evidence="2 6" id="KW-0812">Transmembrane</keyword>
<feature type="transmembrane region" description="Helical" evidence="6">
    <location>
        <begin position="462"/>
        <end position="480"/>
    </location>
</feature>
<keyword evidence="10" id="KW-1185">Reference proteome</keyword>
<proteinExistence type="predicted"/>
<feature type="transmembrane region" description="Helical" evidence="6">
    <location>
        <begin position="433"/>
        <end position="450"/>
    </location>
</feature>
<evidence type="ECO:0000313" key="9">
    <source>
        <dbReference type="EMBL" id="CAB3244620.1"/>
    </source>
</evidence>
<dbReference type="Gene3D" id="1.20.1740.10">
    <property type="entry name" value="Amino acid/polyamine transporter I"/>
    <property type="match status" value="1"/>
</dbReference>
<evidence type="ECO:0000256" key="3">
    <source>
        <dbReference type="ARBA" id="ARBA00022989"/>
    </source>
</evidence>
<dbReference type="InterPro" id="IPR018491">
    <property type="entry name" value="SLC12_C"/>
</dbReference>
<dbReference type="GO" id="GO:1990573">
    <property type="term" value="P:potassium ion import across plasma membrane"/>
    <property type="evidence" value="ECO:0007669"/>
    <property type="project" value="TreeGrafter"/>
</dbReference>
<evidence type="ECO:0000256" key="4">
    <source>
        <dbReference type="ARBA" id="ARBA00023136"/>
    </source>
</evidence>
<feature type="region of interest" description="Disordered" evidence="5">
    <location>
        <begin position="20"/>
        <end position="40"/>
    </location>
</feature>
<dbReference type="InterPro" id="IPR004842">
    <property type="entry name" value="SLC12A_fam"/>
</dbReference>
<feature type="transmembrane region" description="Helical" evidence="6">
    <location>
        <begin position="140"/>
        <end position="163"/>
    </location>
</feature>
<comment type="caution">
    <text evidence="9">The sequence shown here is derived from an EMBL/GenBank/DDBJ whole genome shotgun (WGS) entry which is preliminary data.</text>
</comment>
<keyword evidence="3 6" id="KW-1133">Transmembrane helix</keyword>
<dbReference type="Pfam" id="PF03522">
    <property type="entry name" value="SLC12"/>
    <property type="match status" value="1"/>
</dbReference>
<protein>
    <submittedName>
        <fullName evidence="9">Uncharacterized protein</fullName>
    </submittedName>
</protein>
<feature type="region of interest" description="Disordered" evidence="5">
    <location>
        <begin position="710"/>
        <end position="731"/>
    </location>
</feature>
<feature type="transmembrane region" description="Helical" evidence="6">
    <location>
        <begin position="226"/>
        <end position="244"/>
    </location>
</feature>
<dbReference type="FunFam" id="1.20.1740.10:FF:000022">
    <property type="entry name" value="Bumetanide-sensitive na-k-cl cotransport protein"/>
    <property type="match status" value="1"/>
</dbReference>
<dbReference type="GO" id="GO:0055078">
    <property type="term" value="P:sodium ion homeostasis"/>
    <property type="evidence" value="ECO:0007669"/>
    <property type="project" value="TreeGrafter"/>
</dbReference>
<dbReference type="InterPro" id="IPR004841">
    <property type="entry name" value="AA-permease/SLC12A_dom"/>
</dbReference>
<feature type="transmembrane region" description="Helical" evidence="6">
    <location>
        <begin position="107"/>
        <end position="128"/>
    </location>
</feature>
<evidence type="ECO:0000259" key="8">
    <source>
        <dbReference type="Pfam" id="PF03522"/>
    </source>
</evidence>
<evidence type="ECO:0000313" key="10">
    <source>
        <dbReference type="Proteomes" id="UP000494106"/>
    </source>
</evidence>
<evidence type="ECO:0000259" key="7">
    <source>
        <dbReference type="Pfam" id="PF00324"/>
    </source>
</evidence>
<dbReference type="PANTHER" id="PTHR11827:SF48">
    <property type="entry name" value="GH09711P"/>
    <property type="match status" value="1"/>
</dbReference>
<gene>
    <name evidence="9" type="ORF">APLA_LOCUS10026</name>
</gene>
<dbReference type="EMBL" id="CADEBC010000522">
    <property type="protein sequence ID" value="CAB3244620.1"/>
    <property type="molecule type" value="Genomic_DNA"/>
</dbReference>
<feature type="transmembrane region" description="Helical" evidence="6">
    <location>
        <begin position="200"/>
        <end position="219"/>
    </location>
</feature>
<dbReference type="PANTHER" id="PTHR11827">
    <property type="entry name" value="SOLUTE CARRIER FAMILY 12, CATION COTRANSPORTERS"/>
    <property type="match status" value="1"/>
</dbReference>
<dbReference type="GO" id="GO:0055075">
    <property type="term" value="P:potassium ion homeostasis"/>
    <property type="evidence" value="ECO:0007669"/>
    <property type="project" value="TreeGrafter"/>
</dbReference>
<accession>A0A8S1ADB2</accession>
<reference evidence="9 10" key="1">
    <citation type="submission" date="2020-04" db="EMBL/GenBank/DDBJ databases">
        <authorList>
            <person name="Wallbank WR R."/>
            <person name="Pardo Diaz C."/>
            <person name="Kozak K."/>
            <person name="Martin S."/>
            <person name="Jiggins C."/>
            <person name="Moest M."/>
            <person name="Warren A I."/>
            <person name="Byers J.R.P. K."/>
            <person name="Montejo-Kovacevich G."/>
            <person name="Yen C E."/>
        </authorList>
    </citation>
    <scope>NUCLEOTIDE SEQUENCE [LARGE SCALE GENOMIC DNA]</scope>
</reference>
<name>A0A8S1ADB2_ARCPL</name>
<feature type="transmembrane region" description="Helical" evidence="6">
    <location>
        <begin position="492"/>
        <end position="510"/>
    </location>
</feature>
<feature type="transmembrane region" description="Helical" evidence="6">
    <location>
        <begin position="516"/>
        <end position="532"/>
    </location>
</feature>
<dbReference type="GO" id="GO:0006884">
    <property type="term" value="P:cell volume homeostasis"/>
    <property type="evidence" value="ECO:0007669"/>
    <property type="project" value="TreeGrafter"/>
</dbReference>
<evidence type="ECO:0000256" key="5">
    <source>
        <dbReference type="SAM" id="MobiDB-lite"/>
    </source>
</evidence>
<dbReference type="AlphaFoldDB" id="A0A8S1ADB2"/>
<dbReference type="Proteomes" id="UP000494106">
    <property type="component" value="Unassembled WGS sequence"/>
</dbReference>
<feature type="transmembrane region" description="Helical" evidence="6">
    <location>
        <begin position="79"/>
        <end position="101"/>
    </location>
</feature>
<evidence type="ECO:0000256" key="6">
    <source>
        <dbReference type="SAM" id="Phobius"/>
    </source>
</evidence>